<gene>
    <name evidence="1" type="ORF">EVOR1521_LOCUS10850</name>
</gene>
<keyword evidence="2" id="KW-1185">Reference proteome</keyword>
<dbReference type="EMBL" id="CAUJNA010001057">
    <property type="protein sequence ID" value="CAJ1383862.1"/>
    <property type="molecule type" value="Genomic_DNA"/>
</dbReference>
<evidence type="ECO:0000313" key="1">
    <source>
        <dbReference type="EMBL" id="CAJ1383862.1"/>
    </source>
</evidence>
<proteinExistence type="predicted"/>
<protein>
    <submittedName>
        <fullName evidence="1">Uncharacterized protein</fullName>
    </submittedName>
</protein>
<evidence type="ECO:0000313" key="2">
    <source>
        <dbReference type="Proteomes" id="UP001178507"/>
    </source>
</evidence>
<dbReference type="AlphaFoldDB" id="A0AA36IA36"/>
<accession>A0AA36IA36</accession>
<comment type="caution">
    <text evidence="1">The sequence shown here is derived from an EMBL/GenBank/DDBJ whole genome shotgun (WGS) entry which is preliminary data.</text>
</comment>
<organism evidence="1 2">
    <name type="scientific">Effrenium voratum</name>
    <dbReference type="NCBI Taxonomy" id="2562239"/>
    <lineage>
        <taxon>Eukaryota</taxon>
        <taxon>Sar</taxon>
        <taxon>Alveolata</taxon>
        <taxon>Dinophyceae</taxon>
        <taxon>Suessiales</taxon>
        <taxon>Symbiodiniaceae</taxon>
        <taxon>Effrenium</taxon>
    </lineage>
</organism>
<reference evidence="1" key="1">
    <citation type="submission" date="2023-08" db="EMBL/GenBank/DDBJ databases">
        <authorList>
            <person name="Chen Y."/>
            <person name="Shah S."/>
            <person name="Dougan E. K."/>
            <person name="Thang M."/>
            <person name="Chan C."/>
        </authorList>
    </citation>
    <scope>NUCLEOTIDE SEQUENCE</scope>
</reference>
<name>A0AA36IA36_9DINO</name>
<dbReference type="Proteomes" id="UP001178507">
    <property type="component" value="Unassembled WGS sequence"/>
</dbReference>
<sequence>MLPPKVEHFVNPRDAWCAWGIWWALLALYLVYAAFSTANLLEELKTCEKVETEEKIMPLPHPSFDVCETSSLSKELSLLPFVRVKLETGWFSKDGLEGWPDEPVAASEPYAFDDEFTCKRYTFVSRAPKAASVTYYTFFVGVQEPVPEQLYRIDGRYIAGLMFRPSLSANATNSFAMQEERMLRMYVPSWKVPGYRHVTLSATPALAKWQDTIGGRMGAPCEDTFYFADMKLVPGPLQLTSGNRTGNLTSNRYTLKMALDLPHRTVEVNTHVNDVVKSGLNWIGQLAAATAIFKLVATLFPSIEKDSLRLFMQLPWLGLGWKDSELDPLMPCTFRTFLVAVHSAHQHRTFNQRVQTPEVRLDICELQVLAERLNYSLLEHLRIDRELEFMLPNGTEINHHDSLNATSLAAVDINNFRCIRVHSMQQVPQESVLPYHRWWLSLEGPIHPELQRNNFSYVSGLFARPSLAENASHPVSLKEEHFLKLWVPFLAEDRWAVVQSTAAMDKWTDSLGGRWGAPYEDTFFFRANIIVPGALQMDGWFQHHPLTGSWAAGPVPNVSRLPRVGHRLKIVLPIPTTQVQVHEHFNDLTGVLIAWLGRLASGAFIFSVLTMMFPSVREEKFRLFLHLPSLGFGCPETEPLQPLQP</sequence>